<evidence type="ECO:0000313" key="3">
    <source>
        <dbReference type="EMBL" id="KAB0794569.1"/>
    </source>
</evidence>
<keyword evidence="4" id="KW-1185">Reference proteome</keyword>
<protein>
    <recommendedName>
        <fullName evidence="2">DUF4806 domain-containing protein</fullName>
    </recommendedName>
</protein>
<evidence type="ECO:0000256" key="1">
    <source>
        <dbReference type="SAM" id="MobiDB-lite"/>
    </source>
</evidence>
<dbReference type="PANTHER" id="PTHR33053">
    <property type="entry name" value="PROTEIN, PUTATIVE-RELATED"/>
    <property type="match status" value="1"/>
</dbReference>
<name>A0A5N4ABA9_PHOPY</name>
<dbReference type="PANTHER" id="PTHR33053:SF24">
    <property type="entry name" value="TRANSPOSASE DOMAIN-CONTAINING PROTEIN"/>
    <property type="match status" value="1"/>
</dbReference>
<comment type="caution">
    <text evidence="3">The sequence shown here is derived from an EMBL/GenBank/DDBJ whole genome shotgun (WGS) entry which is preliminary data.</text>
</comment>
<feature type="domain" description="DUF4806" evidence="2">
    <location>
        <begin position="560"/>
        <end position="623"/>
    </location>
</feature>
<proteinExistence type="predicted"/>
<dbReference type="AlphaFoldDB" id="A0A5N4ABA9"/>
<dbReference type="Pfam" id="PF16064">
    <property type="entry name" value="DUF4806"/>
    <property type="match status" value="1"/>
</dbReference>
<sequence length="680" mass="76712">MNNERKIKDFSELTTRQQRRRVLSHLHLHHRSVHASQLSSTDIVHSTQETTQEPIPSTSKAVTIDEHSEIFDSTLSSSTLSTADASIKSSDISVYHPVSSHKIVSNFESDLRALIIKHHVSHQFVNDLLPLLRDNGHNSLPRDVRTFMKTPVNTSSIVNSCAGGHYIHFGFEKMLHHSLVHYNYTSPVVSINFNIDGLPISKSSNSQLWPIQGAICIKDTYTEPFIVGLFYGAKKPSDANEYLKPFCDEAKGLLMNGIYVNNNHISIKINAIICDAPARAFIAGIKSHTGYFGCSKCTTEGTFTDNRVIFPQLNATLRSDVSFLQKIQEEHHKSDTILHHSLNIGMMQDKSYAVVAFLDEEDSYSEIPSFWLSHNNTKCWWPKSKTPSNFIKRGAKPDPAKWSLCSVRVEGTFSTLEEARKRAENEDYTSSEEVQRNRKKNPKYVDSQLAITSDEEYSTSRSGTPPPQMCEEVLVYASPSTSPINLEQMPVIIADNIVESGTVQAATNSYGYTLDKIYELLVSTNLYVKGISARLEKMENSRKIESVNNHDALKDLRKMLPLSSTDDINQFEIFLGDDEQKKIFTNFISSIGGRNVKDNIHRCLKSIFSNEAATKCSWLGQRGNFRVCDLSSITVLKDQIQVNYNITLKEFEVIGSEWFRLSKLRLKPDKRNPDSSNVVN</sequence>
<accession>A0A5N4ABA9</accession>
<gene>
    <name evidence="3" type="ORF">PPYR_11408</name>
</gene>
<evidence type="ECO:0000259" key="2">
    <source>
        <dbReference type="Pfam" id="PF16064"/>
    </source>
</evidence>
<reference evidence="3 4" key="1">
    <citation type="journal article" date="2018" name="Elife">
        <title>Firefly genomes illuminate parallel origins of bioluminescence in beetles.</title>
        <authorList>
            <person name="Fallon T.R."/>
            <person name="Lower S.E."/>
            <person name="Chang C.H."/>
            <person name="Bessho-Uehara M."/>
            <person name="Martin G.J."/>
            <person name="Bewick A.J."/>
            <person name="Behringer M."/>
            <person name="Debat H.J."/>
            <person name="Wong I."/>
            <person name="Day J.C."/>
            <person name="Suvorov A."/>
            <person name="Silva C.J."/>
            <person name="Stanger-Hall K.F."/>
            <person name="Hall D.W."/>
            <person name="Schmitz R.J."/>
            <person name="Nelson D.R."/>
            <person name="Lewis S.M."/>
            <person name="Shigenobu S."/>
            <person name="Bybee S.M."/>
            <person name="Larracuente A.M."/>
            <person name="Oba Y."/>
            <person name="Weng J.K."/>
        </authorList>
    </citation>
    <scope>NUCLEOTIDE SEQUENCE [LARGE SCALE GENOMIC DNA]</scope>
    <source>
        <strain evidence="3">1611_PpyrPB1</strain>
        <tissue evidence="3">Whole body</tissue>
    </source>
</reference>
<dbReference type="InterPro" id="IPR032071">
    <property type="entry name" value="DUF4806"/>
</dbReference>
<dbReference type="Proteomes" id="UP000327044">
    <property type="component" value="Unassembled WGS sequence"/>
</dbReference>
<feature type="region of interest" description="Disordered" evidence="1">
    <location>
        <begin position="418"/>
        <end position="442"/>
    </location>
</feature>
<evidence type="ECO:0000313" key="4">
    <source>
        <dbReference type="Proteomes" id="UP000327044"/>
    </source>
</evidence>
<dbReference type="EMBL" id="VVIM01000008">
    <property type="protein sequence ID" value="KAB0794569.1"/>
    <property type="molecule type" value="Genomic_DNA"/>
</dbReference>
<organism evidence="3 4">
    <name type="scientific">Photinus pyralis</name>
    <name type="common">Common eastern firefly</name>
    <name type="synonym">Lampyris pyralis</name>
    <dbReference type="NCBI Taxonomy" id="7054"/>
    <lineage>
        <taxon>Eukaryota</taxon>
        <taxon>Metazoa</taxon>
        <taxon>Ecdysozoa</taxon>
        <taxon>Arthropoda</taxon>
        <taxon>Hexapoda</taxon>
        <taxon>Insecta</taxon>
        <taxon>Pterygota</taxon>
        <taxon>Neoptera</taxon>
        <taxon>Endopterygota</taxon>
        <taxon>Coleoptera</taxon>
        <taxon>Polyphaga</taxon>
        <taxon>Elateriformia</taxon>
        <taxon>Elateroidea</taxon>
        <taxon>Lampyridae</taxon>
        <taxon>Lampyrinae</taxon>
        <taxon>Photinus</taxon>
    </lineage>
</organism>
<dbReference type="InParanoid" id="A0A5N4ABA9"/>